<dbReference type="EMBL" id="CP130144">
    <property type="protein sequence ID" value="WNZ46722.1"/>
    <property type="molecule type" value="Genomic_DNA"/>
</dbReference>
<protein>
    <submittedName>
        <fullName evidence="2">PIN domain-containing protein</fullName>
    </submittedName>
</protein>
<dbReference type="Pfam" id="PF01850">
    <property type="entry name" value="PIN"/>
    <property type="match status" value="1"/>
</dbReference>
<dbReference type="InterPro" id="IPR039018">
    <property type="entry name" value="VapC20-like"/>
</dbReference>
<dbReference type="SUPFAM" id="SSF88723">
    <property type="entry name" value="PIN domain-like"/>
    <property type="match status" value="1"/>
</dbReference>
<dbReference type="RefSeq" id="WP_316427734.1">
    <property type="nucleotide sequence ID" value="NZ_CP130144.1"/>
</dbReference>
<dbReference type="InterPro" id="IPR029060">
    <property type="entry name" value="PIN-like_dom_sf"/>
</dbReference>
<name>A0AA96WW76_LEPBY</name>
<feature type="domain" description="PIN" evidence="1">
    <location>
        <begin position="4"/>
        <end position="122"/>
    </location>
</feature>
<dbReference type="PANTHER" id="PTHR42188:SF1">
    <property type="entry name" value="23S RRNA-SPECIFIC ENDONUCLEASE VAPC20"/>
    <property type="match status" value="1"/>
</dbReference>
<dbReference type="Gene3D" id="3.40.50.1010">
    <property type="entry name" value="5'-nuclease"/>
    <property type="match status" value="1"/>
</dbReference>
<dbReference type="AlphaFoldDB" id="A0AA96WW76"/>
<evidence type="ECO:0000259" key="1">
    <source>
        <dbReference type="Pfam" id="PF01850"/>
    </source>
</evidence>
<sequence length="137" mass="15560">MTAILDTNFLFALSDRSDRNHSRVLAVARTLQDRLILPTVVIPEASYLIGSRLGHKAMRSFLTSLTTSDLQIESLLIEDLVRVTEILEQYADSQLDFVDAAIVALAERLSVTRILSLDRRDFSIIRPQHCEYFELLP</sequence>
<evidence type="ECO:0000313" key="2">
    <source>
        <dbReference type="EMBL" id="WNZ46722.1"/>
    </source>
</evidence>
<organism evidence="2">
    <name type="scientific">Leptolyngbya boryana CZ1</name>
    <dbReference type="NCBI Taxonomy" id="3060204"/>
    <lineage>
        <taxon>Bacteria</taxon>
        <taxon>Bacillati</taxon>
        <taxon>Cyanobacteriota</taxon>
        <taxon>Cyanophyceae</taxon>
        <taxon>Leptolyngbyales</taxon>
        <taxon>Leptolyngbyaceae</taxon>
        <taxon>Leptolyngbya group</taxon>
        <taxon>Leptolyngbya</taxon>
    </lineage>
</organism>
<dbReference type="InterPro" id="IPR002716">
    <property type="entry name" value="PIN_dom"/>
</dbReference>
<proteinExistence type="predicted"/>
<dbReference type="PANTHER" id="PTHR42188">
    <property type="entry name" value="23S RRNA-SPECIFIC ENDONUCLEASE VAPC20"/>
    <property type="match status" value="1"/>
</dbReference>
<gene>
    <name evidence="2" type="ORF">Q2T42_02570</name>
</gene>
<dbReference type="GO" id="GO:0004521">
    <property type="term" value="F:RNA endonuclease activity"/>
    <property type="evidence" value="ECO:0007669"/>
    <property type="project" value="InterPro"/>
</dbReference>
<dbReference type="GO" id="GO:0016075">
    <property type="term" value="P:rRNA catabolic process"/>
    <property type="evidence" value="ECO:0007669"/>
    <property type="project" value="TreeGrafter"/>
</dbReference>
<reference evidence="2" key="2">
    <citation type="submission" date="2023-07" db="EMBL/GenBank/DDBJ databases">
        <authorList>
            <person name="Bai X.-H."/>
            <person name="Wang H.-H."/>
            <person name="Wang J."/>
            <person name="Ma M.-Y."/>
            <person name="Hu H.-H."/>
            <person name="Song Z.-L."/>
            <person name="Ma H.-G."/>
            <person name="Fan Y."/>
            <person name="Du C.-Y."/>
            <person name="Xu J.-C."/>
        </authorList>
    </citation>
    <scope>NUCLEOTIDE SEQUENCE</scope>
    <source>
        <strain evidence="2">CZ1</strain>
    </source>
</reference>
<reference evidence="2" key="1">
    <citation type="journal article" date="2023" name="Plants (Basel)">
        <title>Genomic Analysis of Leptolyngbya boryana CZ1 Reveals Efficient Carbon Fixation Modules.</title>
        <authorList>
            <person name="Bai X."/>
            <person name="Wang H."/>
            <person name="Cheng W."/>
            <person name="Wang J."/>
            <person name="Ma M."/>
            <person name="Hu H."/>
            <person name="Song Z."/>
            <person name="Ma H."/>
            <person name="Fan Y."/>
            <person name="Du C."/>
            <person name="Xu J."/>
        </authorList>
    </citation>
    <scope>NUCLEOTIDE SEQUENCE</scope>
    <source>
        <strain evidence="2">CZ1</strain>
    </source>
</reference>
<accession>A0AA96WW76</accession>